<comment type="caution">
    <text evidence="11">The sequence shown here is derived from an EMBL/GenBank/DDBJ whole genome shotgun (WGS) entry which is preliminary data.</text>
</comment>
<dbReference type="InterPro" id="IPR020807">
    <property type="entry name" value="PKS_DH"/>
</dbReference>
<accession>A0A5N8X5N7</accession>
<dbReference type="PROSITE" id="PS50075">
    <property type="entry name" value="CARRIER"/>
    <property type="match status" value="3"/>
</dbReference>
<feature type="region of interest" description="Disordered" evidence="7">
    <location>
        <begin position="1"/>
        <end position="22"/>
    </location>
</feature>
<reference evidence="11 12" key="1">
    <citation type="submission" date="2019-09" db="EMBL/GenBank/DDBJ databases">
        <authorList>
            <person name="Duangmal K."/>
            <person name="Teo W.F.A."/>
            <person name="Lipun K."/>
        </authorList>
    </citation>
    <scope>NUCLEOTIDE SEQUENCE [LARGE SCALE GENOMIC DNA]</scope>
    <source>
        <strain evidence="11 12">K1PN6</strain>
    </source>
</reference>
<dbReference type="InterPro" id="IPR050091">
    <property type="entry name" value="PKS_NRPS_Biosynth_Enz"/>
</dbReference>
<feature type="domain" description="Carrier" evidence="8">
    <location>
        <begin position="1623"/>
        <end position="1700"/>
    </location>
</feature>
<dbReference type="GO" id="GO:0071770">
    <property type="term" value="P:DIM/DIP cell wall layer assembly"/>
    <property type="evidence" value="ECO:0007669"/>
    <property type="project" value="TreeGrafter"/>
</dbReference>
<feature type="active site" description="Proton acceptor; for dehydratase activity" evidence="6">
    <location>
        <position position="2392"/>
    </location>
</feature>
<dbReference type="Pfam" id="PF00550">
    <property type="entry name" value="PP-binding"/>
    <property type="match status" value="3"/>
</dbReference>
<feature type="compositionally biased region" description="Low complexity" evidence="7">
    <location>
        <begin position="1009"/>
        <end position="1039"/>
    </location>
</feature>
<dbReference type="Pfam" id="PF21089">
    <property type="entry name" value="PKS_DH_N"/>
    <property type="match status" value="1"/>
</dbReference>
<dbReference type="InterPro" id="IPR018201">
    <property type="entry name" value="Ketoacyl_synth_AS"/>
</dbReference>
<keyword evidence="5" id="KW-0012">Acyltransferase</keyword>
<dbReference type="Pfam" id="PF02801">
    <property type="entry name" value="Ketoacyl-synt_C"/>
    <property type="match status" value="2"/>
</dbReference>
<feature type="non-terminal residue" evidence="11">
    <location>
        <position position="1"/>
    </location>
</feature>
<dbReference type="InterPro" id="IPR016039">
    <property type="entry name" value="Thiolase-like"/>
</dbReference>
<evidence type="ECO:0000256" key="1">
    <source>
        <dbReference type="ARBA" id="ARBA00022450"/>
    </source>
</evidence>
<dbReference type="InterPro" id="IPR014031">
    <property type="entry name" value="Ketoacyl_synth_C"/>
</dbReference>
<evidence type="ECO:0000256" key="3">
    <source>
        <dbReference type="ARBA" id="ARBA00022679"/>
    </source>
</evidence>
<gene>
    <name evidence="11" type="ORF">FPZ41_41655</name>
</gene>
<keyword evidence="3" id="KW-0808">Transferase</keyword>
<dbReference type="SMART" id="SM01294">
    <property type="entry name" value="PKS_PP_betabranch"/>
    <property type="match status" value="2"/>
</dbReference>
<dbReference type="GO" id="GO:0004312">
    <property type="term" value="F:fatty acid synthase activity"/>
    <property type="evidence" value="ECO:0007669"/>
    <property type="project" value="TreeGrafter"/>
</dbReference>
<keyword evidence="12" id="KW-1185">Reference proteome</keyword>
<sequence>PRPAEAAPPAPTAPVRLSDSQEIPAGDLTLHPVWEPTRLLRGRPYPAESARVVAVGLEPEVLAALTAHCPDVVPLHPGTSSVTELREELAAAGAFDHMVMQFPTTAPAGLDAGQPIGEQRIAEQREAVRRMFRVLKAVSELGADERRLGLTLVTRGAFAPDGDVPADPAQASLHGLIGGLAKEEPYWRVRAVDLSDGEPFVAGEVFALPADRRAHPFLRRGGQWLRRQLLPVDATPLPAEPVLRPGGVYVLLGGAGDLGVLLSEYLVRRYDARVVWVGRRAEDETIRDKAARVAEGGGRPPVYLSADASDPAALARVRDEVTRRYGRIDGVVHLAMVFSHTPLARMGEDELEATLAAKADPCVHFADVLAGLDLDFVLLISSLVSFIRNPNQAHYSAACAFEDAYAATLRTALACPVKVVNWGYWGNVPDALLRDVTDMGLAPIDPAAAMDAVERLLAGPLDQIGFMRLGRPLPVEGVLTGETLSSHPHGAVASGDAPAVPLPDDLAAHHAGPVPGEIDAFLHRRLAVELRRAGLDEPRDGLAEWKARHDVDARFDRWLTATLRTLTDHGLIDARGRWNDAGPAVPDAEALRADWDRAAARWADANADLRAPLKLLGRTLPALAGILRGQVLATDVLFPQGSFSLVEGVYRDNRVAGHFNAVLAEHVLSFLRARRQAEPGARLRVLEIGAGTGGTTVPVLDRLSRAGLDLAEYRFTDLSQAFLQRAQDTFGPRYDALTYGIFDAGRPPHVQGLDIGAYDVVIAANVLHATDNVRPALRHAKALLRGGGLLALNEISGFYLVNHLTFGLLDGWWLYDDPELRAPGSPALSPESWRRVLEQEGFTGVGHPAGDALALGQQVVVAHSDGLARGPRVVPAESAVPVPAPVPVGALAAAPVAVAVAAVETTPARSVADVVLAELADALRMPVERIDPDGTFADYGLDSIVGARFVQRLNQELGIDLLTTVIFDHRSATLLSAHIVESHRPRRPAREVGQAREAREVREVPQPQPAVQPSVVSEASPASEPFSASPASSAAGAGRRSAEREPIAIVGISGRFAGSDDVDALWRHLAAGDDLVGPVERWDLSAHSDEELACRAGSFIDGIDEFDARFFNVTGLEATYTDPQQRLFLEQAWTALEDAGHGRASLDGRRCGVYVGCTGGDYHELFEDAPPAQAAWGNAPSVVPARIAYHLNLQGPAIAVDTACSSSLVAVHLACQGLWSGETELAIAGGVSVQATPGTYLAASRGGMLSPTGRCHTFDAAADGFVPGEGVGVVVLRRLSDALADGDHIHAVIRGSAVNQDGATNGITAPSALSQERLIRQVHDEFGIDPAGIGMVEAHGTGTQLGDPIECQALVNAFSGAGPEGSCALGSIKTNLGHTTSAAGVAGLLKTVLSMRHGQIPASLHHHEINPAIRLDGSPFQVNTELRPWRPNSRGRRVAAVSAFGFSGTNAHLVVEDFPGPEERRAETREHLFVLSGGAPSALRRRVEDLAEHLRRRPDAVPGDVSYTLAVGRDHFAHRAAFTADSRDALLRRLDAWLAGGDGGTGDRSADPASERVRVRYLDGAPVDFAPLYSGLDVRRTPLPTYPFQRRSYWVTTTTPARHDRNRQPAAPAPGAAHRELPHLRPLVGARLLAEVARVLMMEPEEIDPQASFSDFGVDSVLSVKLVDSVNRALGVDLPSTTLFEHSSLDRLTDHLVTRHGERLRSSGALGDDSAGEPEGGPTQDPAPAPAPAPVVVPSAAADDQEGAEDADEDAVAVVGIAARFAQSPDAAALWAHLAAGDDLVGTVTRWDMAKELGPGAPRQYGSFVDDIERFDAWFFRMSGKEATYTDPQQRIFLEECWHALEDAGYAGERLDGRGCGVYVGGSPSDYQQLIGDDAPPQTLWGNISSVIASRISYFLDLQGPALSVDTACSSSLVAIHQACQDLRQGHTTMALAGGVFVQSTPIFYKSAVRATMLSTRGRCHTFDDRADGFVPGEGAGVVVLKRLVDALRDGDHVYGVIRGSGVNQDGTTNGLTAPSARSQERLLRAVYERAGVDPAGVQLIEAHGTGTPLGDPIEFEALRAVFGDAPAGGCALGSVKTNLGHTQFAAGVAGVIKVLLALRHEQLPPSLHFRRSNPAIALDGSPFHVPTELLPWPAPASGPRRAGVSSFGAAGTNAHALIEQAPEPDRTPHADRPRWLFVLSGQDEAARRAQAERLLDHVLAHPDLDLGDVAHTLATGRRHCGHRWACVAAGREELIQALRTWLRDGRAPSVSTGEASDGHRRQDHAALTRAEQLMAEHARHDSHARGDSHGRHDSHGSLTELAGIFADGVDLRFAPLFADGGFRIVPLPGYPFGGERYWVGQRALQAPAPSASRSVQSPLTGRKRPGEPDAPCYAVELTGTEFFLDDHRVRNVPVLPGVAYLELACAAARAEGMEPTALRLRDVVWSRPARITGPTSAEIALRRRAGGGLGYGITTTGADGRPVPHGQGRIEPCAASEPAPARLDIAALRARCDVRTLDHEACYRLFESMGIGYGPALRGLRRLDIGTGLAVARLTLPRAARDGGGWTLHPSMLDAAFQATVGLSLAEGTDGDTVAAALPFVLEDVRILAPTPASGWAVARPAADDRGGAVRRVDVDLCDDDGAVCVRLLGLSTRVLPATADDPSRTVPEKGSATADGASLTLMRPGWRPAEPARAPRPLARHRVLLGGFDGPDGPDGPDVHDVREGTGGIDPSAVAAALGVPCDAMPEADDLVLRYTSAAETVLERLRQAIPATKEGPVLLQVVVPAHGESRLLAGLGGLLRTARMEHPKVMTQLVEMETPVDTATLCRRLRDEAASLDDVAVRYADGLRQVPRWTALDDAPAAGPWRAGGVYLVTGGAGGLGGLFAREIAREAPGAVLVLCGRSPEGPAQRQLVRELSDMGARATYRVLDVARRPEVDACVRAVVAEHGRLDGVLHTAGVVRDGYLAMKSAGELREVLAAKVAGLVHLDEATAAHDLDCFIAFSSLSAYGNQGQGDYAAANAFMDAYAAHRRDLVARGERHGRTLVIGWPLWADGGMTVDTATERRLRETVGMVPMRAPQGVEALLRAYGSGEPHVLAVYGDRARVDATLLADPAATETATEAAATETVTVSRADTHAHAHAHATVLHRVITLASAVLGVPADEIDGAVDIGEYGFDPVTLAELTGRLAAEYGLSSAPRLFLDHPTLEEAVDHLLDNHPDHFAAAPPAP</sequence>
<dbReference type="FunFam" id="3.40.47.10:FF:000019">
    <property type="entry name" value="Polyketide synthase type I"/>
    <property type="match status" value="2"/>
</dbReference>
<dbReference type="Pfam" id="PF00109">
    <property type="entry name" value="ketoacyl-synt"/>
    <property type="match status" value="2"/>
</dbReference>
<dbReference type="GO" id="GO:0033068">
    <property type="term" value="P:macrolide biosynthetic process"/>
    <property type="evidence" value="ECO:0007669"/>
    <property type="project" value="UniProtKB-ARBA"/>
</dbReference>
<dbReference type="Pfam" id="PF08659">
    <property type="entry name" value="KR"/>
    <property type="match status" value="2"/>
</dbReference>
<dbReference type="RefSeq" id="WP_152869475.1">
    <property type="nucleotide sequence ID" value="NZ_VMNX01000308.1"/>
</dbReference>
<dbReference type="InterPro" id="IPR029063">
    <property type="entry name" value="SAM-dependent_MTases_sf"/>
</dbReference>
<dbReference type="Proteomes" id="UP000373149">
    <property type="component" value="Unassembled WGS sequence"/>
</dbReference>
<feature type="region of interest" description="Disordered" evidence="7">
    <location>
        <begin position="983"/>
        <end position="1040"/>
    </location>
</feature>
<dbReference type="InterPro" id="IPR020841">
    <property type="entry name" value="PKS_Beta-ketoAc_synthase_dom"/>
</dbReference>
<organism evidence="11 12">
    <name type="scientific">Streptomyces acidicola</name>
    <dbReference type="NCBI Taxonomy" id="2596892"/>
    <lineage>
        <taxon>Bacteria</taxon>
        <taxon>Bacillati</taxon>
        <taxon>Actinomycetota</taxon>
        <taxon>Actinomycetes</taxon>
        <taxon>Kitasatosporales</taxon>
        <taxon>Streptomycetaceae</taxon>
        <taxon>Streptomyces</taxon>
    </lineage>
</organism>
<evidence type="ECO:0000259" key="9">
    <source>
        <dbReference type="PROSITE" id="PS52004"/>
    </source>
</evidence>
<evidence type="ECO:0000256" key="2">
    <source>
        <dbReference type="ARBA" id="ARBA00022553"/>
    </source>
</evidence>
<dbReference type="SUPFAM" id="SSF47336">
    <property type="entry name" value="ACP-like"/>
    <property type="match status" value="3"/>
</dbReference>
<feature type="domain" description="Ketosynthase family 3 (KS3)" evidence="9">
    <location>
        <begin position="1044"/>
        <end position="1457"/>
    </location>
</feature>
<feature type="compositionally biased region" description="Basic and acidic residues" evidence="7">
    <location>
        <begin position="983"/>
        <end position="1003"/>
    </location>
</feature>
<dbReference type="InterPro" id="IPR006162">
    <property type="entry name" value="Ppantetheine_attach_site"/>
</dbReference>
<evidence type="ECO:0000256" key="4">
    <source>
        <dbReference type="ARBA" id="ARBA00023268"/>
    </source>
</evidence>
<dbReference type="CDD" id="cd00833">
    <property type="entry name" value="PKS"/>
    <property type="match status" value="2"/>
</dbReference>
<dbReference type="SMART" id="SM00825">
    <property type="entry name" value="PKS_KS"/>
    <property type="match status" value="2"/>
</dbReference>
<feature type="region of interest" description="C-terminal hotdog fold" evidence="6">
    <location>
        <begin position="2498"/>
        <end position="2647"/>
    </location>
</feature>
<dbReference type="InterPro" id="IPR014030">
    <property type="entry name" value="Ketoacyl_synth_N"/>
</dbReference>
<dbReference type="GO" id="GO:0005886">
    <property type="term" value="C:plasma membrane"/>
    <property type="evidence" value="ECO:0007669"/>
    <property type="project" value="TreeGrafter"/>
</dbReference>
<dbReference type="Gene3D" id="3.40.47.10">
    <property type="match status" value="2"/>
</dbReference>
<dbReference type="Gene3D" id="1.10.1200.10">
    <property type="entry name" value="ACP-like"/>
    <property type="match status" value="3"/>
</dbReference>
<evidence type="ECO:0000256" key="7">
    <source>
        <dbReference type="SAM" id="MobiDB-lite"/>
    </source>
</evidence>
<feature type="domain" description="Ketosynthase family 3 (KS3)" evidence="9">
    <location>
        <begin position="1753"/>
        <end position="2165"/>
    </location>
</feature>
<evidence type="ECO:0000256" key="6">
    <source>
        <dbReference type="PROSITE-ProRule" id="PRU01363"/>
    </source>
</evidence>
<dbReference type="InterPro" id="IPR049552">
    <property type="entry name" value="PKS_DH_N"/>
</dbReference>
<name>A0A5N8X5N7_9ACTN</name>
<dbReference type="InterPro" id="IPR009081">
    <property type="entry name" value="PP-bd_ACP"/>
</dbReference>
<dbReference type="GO" id="GO:0004315">
    <property type="term" value="F:3-oxoacyl-[acyl-carrier-protein] synthase activity"/>
    <property type="evidence" value="ECO:0007669"/>
    <property type="project" value="InterPro"/>
</dbReference>
<feature type="region of interest" description="Disordered" evidence="7">
    <location>
        <begin position="1700"/>
        <end position="1735"/>
    </location>
</feature>
<evidence type="ECO:0000313" key="12">
    <source>
        <dbReference type="Proteomes" id="UP000373149"/>
    </source>
</evidence>
<dbReference type="Pfam" id="PF14765">
    <property type="entry name" value="PS-DH"/>
    <property type="match status" value="1"/>
</dbReference>
<dbReference type="Gene3D" id="3.10.129.110">
    <property type="entry name" value="Polyketide synthase dehydratase"/>
    <property type="match status" value="1"/>
</dbReference>
<keyword evidence="1" id="KW-0596">Phosphopantetheine</keyword>
<dbReference type="InterPro" id="IPR036736">
    <property type="entry name" value="ACP-like_sf"/>
</dbReference>
<dbReference type="InterPro" id="IPR020806">
    <property type="entry name" value="PKS_PP-bd"/>
</dbReference>
<evidence type="ECO:0000313" key="11">
    <source>
        <dbReference type="EMBL" id="MPY54712.1"/>
    </source>
</evidence>
<dbReference type="InterPro" id="IPR049551">
    <property type="entry name" value="PKS_DH_C"/>
</dbReference>
<dbReference type="GO" id="GO:0031177">
    <property type="term" value="F:phosphopantetheine binding"/>
    <property type="evidence" value="ECO:0007669"/>
    <property type="project" value="InterPro"/>
</dbReference>
<feature type="non-terminal residue" evidence="11">
    <location>
        <position position="3215"/>
    </location>
</feature>
<dbReference type="InterPro" id="IPR013217">
    <property type="entry name" value="Methyltransf_12"/>
</dbReference>
<feature type="region of interest" description="Disordered" evidence="7">
    <location>
        <begin position="2280"/>
        <end position="2300"/>
    </location>
</feature>
<dbReference type="PROSITE" id="PS00606">
    <property type="entry name" value="KS3_1"/>
    <property type="match status" value="2"/>
</dbReference>
<evidence type="ECO:0000259" key="10">
    <source>
        <dbReference type="PROSITE" id="PS52019"/>
    </source>
</evidence>
<dbReference type="Gene3D" id="3.40.50.150">
    <property type="entry name" value="Vaccinia Virus protein VP39"/>
    <property type="match status" value="1"/>
</dbReference>
<keyword evidence="2" id="KW-0597">Phosphoprotein</keyword>
<evidence type="ECO:0000256" key="5">
    <source>
        <dbReference type="ARBA" id="ARBA00023315"/>
    </source>
</evidence>
<dbReference type="Gene3D" id="3.40.50.720">
    <property type="entry name" value="NAD(P)-binding Rossmann-like Domain"/>
    <property type="match status" value="2"/>
</dbReference>
<feature type="region of interest" description="N-terminal hotdog fold" evidence="6">
    <location>
        <begin position="2362"/>
        <end position="2482"/>
    </location>
</feature>
<feature type="compositionally biased region" description="Pro residues" evidence="7">
    <location>
        <begin position="1725"/>
        <end position="1735"/>
    </location>
</feature>
<feature type="compositionally biased region" description="Pro residues" evidence="7">
    <location>
        <begin position="1"/>
        <end position="12"/>
    </location>
</feature>
<dbReference type="SUPFAM" id="SSF51735">
    <property type="entry name" value="NAD(P)-binding Rossmann-fold domains"/>
    <property type="match status" value="3"/>
</dbReference>
<dbReference type="PANTHER" id="PTHR43775:SF37">
    <property type="entry name" value="SI:DKEY-61P9.11"/>
    <property type="match status" value="1"/>
</dbReference>
<dbReference type="Pfam" id="PF08242">
    <property type="entry name" value="Methyltransf_12"/>
    <property type="match status" value="1"/>
</dbReference>
<dbReference type="PANTHER" id="PTHR43775">
    <property type="entry name" value="FATTY ACID SYNTHASE"/>
    <property type="match status" value="1"/>
</dbReference>
<dbReference type="EMBL" id="VMNX01000308">
    <property type="protein sequence ID" value="MPY54712.1"/>
    <property type="molecule type" value="Genomic_DNA"/>
</dbReference>
<dbReference type="InterPro" id="IPR013968">
    <property type="entry name" value="PKS_KR"/>
</dbReference>
<dbReference type="Gene3D" id="1.10.1240.100">
    <property type="match status" value="2"/>
</dbReference>
<dbReference type="SUPFAM" id="SSF53335">
    <property type="entry name" value="S-adenosyl-L-methionine-dependent methyltransferases"/>
    <property type="match status" value="1"/>
</dbReference>
<dbReference type="SUPFAM" id="SSF53901">
    <property type="entry name" value="Thiolase-like"/>
    <property type="match status" value="2"/>
</dbReference>
<dbReference type="InterPro" id="IPR049900">
    <property type="entry name" value="PKS_mFAS_DH"/>
</dbReference>
<keyword evidence="4" id="KW-0511">Multifunctional enzyme</keyword>
<dbReference type="CDD" id="cd08953">
    <property type="entry name" value="KR_2_SDR_x"/>
    <property type="match status" value="2"/>
</dbReference>
<dbReference type="SMART" id="SM00823">
    <property type="entry name" value="PKS_PP"/>
    <property type="match status" value="3"/>
</dbReference>
<dbReference type="PROSITE" id="PS00012">
    <property type="entry name" value="PHOSPHOPANTETHEINE"/>
    <property type="match status" value="1"/>
</dbReference>
<evidence type="ECO:0000259" key="8">
    <source>
        <dbReference type="PROSITE" id="PS50075"/>
    </source>
</evidence>
<feature type="domain" description="PKS/mFAS DH" evidence="10">
    <location>
        <begin position="2362"/>
        <end position="2647"/>
    </location>
</feature>
<proteinExistence type="predicted"/>
<dbReference type="InterPro" id="IPR042104">
    <property type="entry name" value="PKS_dehydratase_sf"/>
</dbReference>
<feature type="region of interest" description="Disordered" evidence="7">
    <location>
        <begin position="2352"/>
        <end position="2375"/>
    </location>
</feature>
<dbReference type="Pfam" id="PF22621">
    <property type="entry name" value="CurL-like_PKS_C"/>
    <property type="match status" value="2"/>
</dbReference>
<dbReference type="InterPro" id="IPR036291">
    <property type="entry name" value="NAD(P)-bd_dom_sf"/>
</dbReference>
<protein>
    <submittedName>
        <fullName evidence="11">SDR family NAD(P)-dependent oxidoreductase</fullName>
    </submittedName>
</protein>
<dbReference type="GO" id="GO:0005737">
    <property type="term" value="C:cytoplasm"/>
    <property type="evidence" value="ECO:0007669"/>
    <property type="project" value="TreeGrafter"/>
</dbReference>
<dbReference type="PROSITE" id="PS52019">
    <property type="entry name" value="PKS_MFAS_DH"/>
    <property type="match status" value="1"/>
</dbReference>
<feature type="domain" description="Carrier" evidence="8">
    <location>
        <begin position="906"/>
        <end position="983"/>
    </location>
</feature>
<feature type="active site" description="Proton donor; for dehydratase activity" evidence="6">
    <location>
        <position position="2559"/>
    </location>
</feature>
<dbReference type="InterPro" id="IPR057326">
    <property type="entry name" value="KR_dom"/>
</dbReference>
<dbReference type="PROSITE" id="PS52004">
    <property type="entry name" value="KS3_2"/>
    <property type="match status" value="2"/>
</dbReference>
<dbReference type="SMART" id="SM00822">
    <property type="entry name" value="PKS_KR"/>
    <property type="match status" value="2"/>
</dbReference>
<dbReference type="SMART" id="SM00826">
    <property type="entry name" value="PKS_DH"/>
    <property type="match status" value="1"/>
</dbReference>
<dbReference type="GO" id="GO:0006633">
    <property type="term" value="P:fatty acid biosynthetic process"/>
    <property type="evidence" value="ECO:0007669"/>
    <property type="project" value="InterPro"/>
</dbReference>
<feature type="domain" description="Carrier" evidence="8">
    <location>
        <begin position="3130"/>
        <end position="3204"/>
    </location>
</feature>